<sequence>MLLKKTTNPPMPAEQSLACHKFVTRLLHDSTDSTVNGTGEANFSVDKRRDLLRSAKHHDVASFVTRSRVCHLLFATQSGRAKACARRSARIISETVPSLTLLQNRVGATFDDEIKGDLQTFVKRTKQSNAFLLLFVSTTGDGEHTDTIRQTWQQFLGDRAYGPQYCAAGRKLAVRLMQLGATTFCQPGYGDDGTANGGVIADLDVWIDSILLPAIKALGLPNEGPRRSPSFISPGSRRAAYSVIVSDERRKGPLLDEWMEPGFSHAYSAFFSHLRPLTAYSYNGSLHRVETTGCVSRISEEPLLTRVEDNIRLTRSEWEQETRHIRLVAARKATQPETIAYQWKRNSLPYQAGDVASVIPSNDPEEVLKFLRALPPQIHENSDCILTITPKMLNTAEFLGVCCPFWPKRCTLYGWLIFCADIHALPEREDLRALSEFCSLEHEFGKDQRAKLISLSDLSGAALYGDYVLREKRSWADILHDFDSLRAPGSQLTVEVVLGLLSPIQCREFSIASSPSYEMMKMTCEASDKPNANGFAIELCVAKVEGTTPLGRAYHGLCSSYLSRLNDRRGESPSEVRMWIRPGTFSGLPLELSSESQSNKRLDVPTLFIGAGTGIAPLRGLIYEREAMFNLVNGLENGSMSNDINNIDENGLQCDNVLCFGCRKKDSDFYYEHEWQKLSQTGRLGMLTAFSRDQWHKIYVQQVLEKADAEETFLTNHLLHRNGAIYIAGGPNMARRVKQLIVESLARACGDDQKAALRILNQIQLAGRFSIEAWS</sequence>
<dbReference type="STRING" id="556484.B7FSZ9"/>
<dbReference type="InterPro" id="IPR001709">
    <property type="entry name" value="Flavoprot_Pyr_Nucl_cyt_Rdtase"/>
</dbReference>
<dbReference type="InterPro" id="IPR039261">
    <property type="entry name" value="FNR_nucleotide-bd"/>
</dbReference>
<evidence type="ECO:0000256" key="6">
    <source>
        <dbReference type="ARBA" id="ARBA00023002"/>
    </source>
</evidence>
<evidence type="ECO:0000259" key="7">
    <source>
        <dbReference type="PROSITE" id="PS51384"/>
    </source>
</evidence>
<dbReference type="Gene3D" id="3.40.50.80">
    <property type="entry name" value="Nucleotide-binding domain of ferredoxin-NADP reductase (FNR) module"/>
    <property type="match status" value="1"/>
</dbReference>
<dbReference type="GO" id="GO:0016491">
    <property type="term" value="F:oxidoreductase activity"/>
    <property type="evidence" value="ECO:0007669"/>
    <property type="project" value="UniProtKB-KW"/>
</dbReference>
<dbReference type="PANTHER" id="PTHR19384">
    <property type="entry name" value="NITRIC OXIDE SYNTHASE-RELATED"/>
    <property type="match status" value="1"/>
</dbReference>
<evidence type="ECO:0000313" key="9">
    <source>
        <dbReference type="Proteomes" id="UP000000759"/>
    </source>
</evidence>
<dbReference type="GO" id="GO:0010181">
    <property type="term" value="F:FMN binding"/>
    <property type="evidence" value="ECO:0007669"/>
    <property type="project" value="TreeGrafter"/>
</dbReference>
<dbReference type="eggNOG" id="KOG1159">
    <property type="taxonomic scope" value="Eukaryota"/>
</dbReference>
<dbReference type="InterPro" id="IPR029039">
    <property type="entry name" value="Flavoprotein-like_sf"/>
</dbReference>
<dbReference type="InterPro" id="IPR003097">
    <property type="entry name" value="CysJ-like_FAD-binding"/>
</dbReference>
<dbReference type="PANTHER" id="PTHR19384:SF10">
    <property type="entry name" value="NADPH-DEPENDENT DIFLAVIN OXIDOREDUCTASE 1"/>
    <property type="match status" value="1"/>
</dbReference>
<accession>B7FSZ9</accession>
<dbReference type="Pfam" id="PF00175">
    <property type="entry name" value="NAD_binding_1"/>
    <property type="match status" value="1"/>
</dbReference>
<dbReference type="HOGENOM" id="CLU_001570_17_6_1"/>
<protein>
    <recommendedName>
        <fullName evidence="7">FAD-binding FR-type domain-containing protein</fullName>
    </recommendedName>
</protein>
<dbReference type="Gene3D" id="3.40.50.360">
    <property type="match status" value="1"/>
</dbReference>
<dbReference type="Gene3D" id="1.20.990.10">
    <property type="entry name" value="NADPH-cytochrome p450 Reductase, Chain A, domain 3"/>
    <property type="match status" value="1"/>
</dbReference>
<gene>
    <name evidence="8" type="ORF">PHATRDRAFT_43649</name>
</gene>
<dbReference type="InterPro" id="IPR017938">
    <property type="entry name" value="Riboflavin_synthase-like_b-brl"/>
</dbReference>
<dbReference type="Gene3D" id="2.40.30.10">
    <property type="entry name" value="Translation factors"/>
    <property type="match status" value="1"/>
</dbReference>
<organism evidence="8 9">
    <name type="scientific">Phaeodactylum tricornutum (strain CCAP 1055/1)</name>
    <dbReference type="NCBI Taxonomy" id="556484"/>
    <lineage>
        <taxon>Eukaryota</taxon>
        <taxon>Sar</taxon>
        <taxon>Stramenopiles</taxon>
        <taxon>Ochrophyta</taxon>
        <taxon>Bacillariophyta</taxon>
        <taxon>Bacillariophyceae</taxon>
        <taxon>Bacillariophycidae</taxon>
        <taxon>Naviculales</taxon>
        <taxon>Phaeodactylaceae</taxon>
        <taxon>Phaeodactylum</taxon>
    </lineage>
</organism>
<dbReference type="SUPFAM" id="SSF52343">
    <property type="entry name" value="Ferredoxin reductase-like, C-terminal NADP-linked domain"/>
    <property type="match status" value="1"/>
</dbReference>
<evidence type="ECO:0000256" key="3">
    <source>
        <dbReference type="ARBA" id="ARBA00022630"/>
    </source>
</evidence>
<dbReference type="RefSeq" id="XP_002177751.1">
    <property type="nucleotide sequence ID" value="XM_002177715.1"/>
</dbReference>
<evidence type="ECO:0000256" key="5">
    <source>
        <dbReference type="ARBA" id="ARBA00022857"/>
    </source>
</evidence>
<comment type="cofactor">
    <cofactor evidence="2">
        <name>FAD</name>
        <dbReference type="ChEBI" id="CHEBI:57692"/>
    </cofactor>
</comment>
<dbReference type="Proteomes" id="UP000000759">
    <property type="component" value="Chromosome 2"/>
</dbReference>
<keyword evidence="6" id="KW-0560">Oxidoreductase</keyword>
<dbReference type="Pfam" id="PF00667">
    <property type="entry name" value="FAD_binding_1"/>
    <property type="match status" value="1"/>
</dbReference>
<dbReference type="AlphaFoldDB" id="B7FSZ9"/>
<evidence type="ECO:0000256" key="2">
    <source>
        <dbReference type="ARBA" id="ARBA00001974"/>
    </source>
</evidence>
<proteinExistence type="predicted"/>
<evidence type="ECO:0000256" key="4">
    <source>
        <dbReference type="ARBA" id="ARBA00022827"/>
    </source>
</evidence>
<dbReference type="PROSITE" id="PS51384">
    <property type="entry name" value="FAD_FR"/>
    <property type="match status" value="1"/>
</dbReference>
<dbReference type="InterPro" id="IPR023173">
    <property type="entry name" value="NADPH_Cyt_P450_Rdtase_alpha"/>
</dbReference>
<dbReference type="GO" id="GO:0050660">
    <property type="term" value="F:flavin adenine dinucleotide binding"/>
    <property type="evidence" value="ECO:0007669"/>
    <property type="project" value="TreeGrafter"/>
</dbReference>
<dbReference type="OrthoDB" id="1856718at2759"/>
<evidence type="ECO:0000256" key="1">
    <source>
        <dbReference type="ARBA" id="ARBA00001917"/>
    </source>
</evidence>
<keyword evidence="3" id="KW-0285">Flavoprotein</keyword>
<reference evidence="9" key="2">
    <citation type="submission" date="2008-08" db="EMBL/GenBank/DDBJ databases">
        <authorList>
            <consortium name="Diatom Consortium"/>
            <person name="Grigoriev I."/>
            <person name="Grimwood J."/>
            <person name="Kuo A."/>
            <person name="Otillar R.P."/>
            <person name="Salamov A."/>
            <person name="Detter J.C."/>
            <person name="Lindquist E."/>
            <person name="Shapiro H."/>
            <person name="Lucas S."/>
            <person name="Glavina del Rio T."/>
            <person name="Pitluck S."/>
            <person name="Rokhsar D."/>
            <person name="Bowler C."/>
        </authorList>
    </citation>
    <scope>GENOME REANNOTATION</scope>
    <source>
        <strain evidence="9">CCAP 1055/1</strain>
    </source>
</reference>
<dbReference type="InterPro" id="IPR017927">
    <property type="entry name" value="FAD-bd_FR_type"/>
</dbReference>
<dbReference type="GO" id="GO:0005829">
    <property type="term" value="C:cytosol"/>
    <property type="evidence" value="ECO:0007669"/>
    <property type="project" value="TreeGrafter"/>
</dbReference>
<evidence type="ECO:0000313" key="8">
    <source>
        <dbReference type="EMBL" id="EEC50565.1"/>
    </source>
</evidence>
<dbReference type="PRINTS" id="PR00371">
    <property type="entry name" value="FPNCR"/>
</dbReference>
<name>B7FSZ9_PHATC</name>
<dbReference type="KEGG" id="pti:PHATRDRAFT_43649"/>
<feature type="domain" description="FAD-binding FR-type" evidence="7">
    <location>
        <begin position="300"/>
        <end position="591"/>
    </location>
</feature>
<dbReference type="EMBL" id="CM000606">
    <property type="protein sequence ID" value="EEC50565.1"/>
    <property type="molecule type" value="Genomic_DNA"/>
</dbReference>
<dbReference type="SUPFAM" id="SSF63380">
    <property type="entry name" value="Riboflavin synthase domain-like"/>
    <property type="match status" value="1"/>
</dbReference>
<comment type="cofactor">
    <cofactor evidence="1">
        <name>FMN</name>
        <dbReference type="ChEBI" id="CHEBI:58210"/>
    </cofactor>
</comment>
<keyword evidence="5" id="KW-0521">NADP</keyword>
<dbReference type="InterPro" id="IPR001433">
    <property type="entry name" value="OxRdtase_FAD/NAD-bd"/>
</dbReference>
<dbReference type="SUPFAM" id="SSF52218">
    <property type="entry name" value="Flavoproteins"/>
    <property type="match status" value="1"/>
</dbReference>
<reference evidence="8 9" key="1">
    <citation type="journal article" date="2008" name="Nature">
        <title>The Phaeodactylum genome reveals the evolutionary history of diatom genomes.</title>
        <authorList>
            <person name="Bowler C."/>
            <person name="Allen A.E."/>
            <person name="Badger J.H."/>
            <person name="Grimwood J."/>
            <person name="Jabbari K."/>
            <person name="Kuo A."/>
            <person name="Maheswari U."/>
            <person name="Martens C."/>
            <person name="Maumus F."/>
            <person name="Otillar R.P."/>
            <person name="Rayko E."/>
            <person name="Salamov A."/>
            <person name="Vandepoele K."/>
            <person name="Beszteri B."/>
            <person name="Gruber A."/>
            <person name="Heijde M."/>
            <person name="Katinka M."/>
            <person name="Mock T."/>
            <person name="Valentin K."/>
            <person name="Verret F."/>
            <person name="Berges J.A."/>
            <person name="Brownlee C."/>
            <person name="Cadoret J.P."/>
            <person name="Chiovitti A."/>
            <person name="Choi C.J."/>
            <person name="Coesel S."/>
            <person name="De Martino A."/>
            <person name="Detter J.C."/>
            <person name="Durkin C."/>
            <person name="Falciatore A."/>
            <person name="Fournet J."/>
            <person name="Haruta M."/>
            <person name="Huysman M.J."/>
            <person name="Jenkins B.D."/>
            <person name="Jiroutova K."/>
            <person name="Jorgensen R.E."/>
            <person name="Joubert Y."/>
            <person name="Kaplan A."/>
            <person name="Kroger N."/>
            <person name="Kroth P.G."/>
            <person name="La Roche J."/>
            <person name="Lindquist E."/>
            <person name="Lommer M."/>
            <person name="Martin-Jezequel V."/>
            <person name="Lopez P.J."/>
            <person name="Lucas S."/>
            <person name="Mangogna M."/>
            <person name="McGinnis K."/>
            <person name="Medlin L.K."/>
            <person name="Montsant A."/>
            <person name="Oudot-Le Secq M.P."/>
            <person name="Napoli C."/>
            <person name="Obornik M."/>
            <person name="Parker M.S."/>
            <person name="Petit J.L."/>
            <person name="Porcel B.M."/>
            <person name="Poulsen N."/>
            <person name="Robison M."/>
            <person name="Rychlewski L."/>
            <person name="Rynearson T.A."/>
            <person name="Schmutz J."/>
            <person name="Shapiro H."/>
            <person name="Siaut M."/>
            <person name="Stanley M."/>
            <person name="Sussman M.R."/>
            <person name="Taylor A.R."/>
            <person name="Vardi A."/>
            <person name="von Dassow P."/>
            <person name="Vyverman W."/>
            <person name="Willis A."/>
            <person name="Wyrwicz L.S."/>
            <person name="Rokhsar D.S."/>
            <person name="Weissenbach J."/>
            <person name="Armbrust E.V."/>
            <person name="Green B.R."/>
            <person name="Van de Peer Y."/>
            <person name="Grigoriev I.V."/>
        </authorList>
    </citation>
    <scope>NUCLEOTIDE SEQUENCE [LARGE SCALE GENOMIC DNA]</scope>
    <source>
        <strain evidence="8 9">CCAP 1055/1</strain>
    </source>
</reference>
<dbReference type="PaxDb" id="2850-Phatr43649"/>
<dbReference type="GeneID" id="7197505"/>
<dbReference type="InParanoid" id="B7FSZ9"/>
<keyword evidence="9" id="KW-1185">Reference proteome</keyword>
<keyword evidence="4" id="KW-0274">FAD</keyword>